<feature type="region of interest" description="Disordered" evidence="2">
    <location>
        <begin position="32"/>
        <end position="104"/>
    </location>
</feature>
<keyword evidence="5" id="KW-1185">Reference proteome</keyword>
<dbReference type="Gene3D" id="2.40.260.10">
    <property type="entry name" value="Sortase"/>
    <property type="match status" value="1"/>
</dbReference>
<feature type="signal peptide" evidence="3">
    <location>
        <begin position="1"/>
        <end position="30"/>
    </location>
</feature>
<accession>A0ABQ1PBY9</accession>
<evidence type="ECO:0000256" key="2">
    <source>
        <dbReference type="SAM" id="MobiDB-lite"/>
    </source>
</evidence>
<evidence type="ECO:0000256" key="3">
    <source>
        <dbReference type="SAM" id="SignalP"/>
    </source>
</evidence>
<sequence>MSDTRSRRGSVARSAAAAVLTLGLASGVLAGCGAPAATEPAADAGGSTATATTGTHAPASSPSAKPTATATPTSSAKPTTSSPSVAAQRRALKASGPVLPASRPTRLDIPAIGVATDLIDLGRQDDGSAAVPPGEAGSPAGWYRYSPTPGAQGPAVILGHVNTTTIPEGVFFRLHEMTPGRQFTVTRADGRVAVFQVDRLRTVRKDEFPTLEVYGNTARSEIRLITCGDYEASSDRFEENTIVYAHLIGSRR</sequence>
<dbReference type="SUPFAM" id="SSF63817">
    <property type="entry name" value="Sortase"/>
    <property type="match status" value="1"/>
</dbReference>
<evidence type="ECO:0000256" key="1">
    <source>
        <dbReference type="ARBA" id="ARBA00022801"/>
    </source>
</evidence>
<protein>
    <recommendedName>
        <fullName evidence="6">Class F sortase</fullName>
    </recommendedName>
</protein>
<dbReference type="NCBIfam" id="NF033748">
    <property type="entry name" value="class_F_sortase"/>
    <property type="match status" value="1"/>
</dbReference>
<dbReference type="Pfam" id="PF04203">
    <property type="entry name" value="Sortase"/>
    <property type="match status" value="1"/>
</dbReference>
<proteinExistence type="predicted"/>
<dbReference type="CDD" id="cd05829">
    <property type="entry name" value="Sortase_F"/>
    <property type="match status" value="1"/>
</dbReference>
<dbReference type="PROSITE" id="PS51318">
    <property type="entry name" value="TAT"/>
    <property type="match status" value="1"/>
</dbReference>
<dbReference type="EMBL" id="BMJI01000013">
    <property type="protein sequence ID" value="GGC94215.1"/>
    <property type="molecule type" value="Genomic_DNA"/>
</dbReference>
<feature type="compositionally biased region" description="Low complexity" evidence="2">
    <location>
        <begin position="32"/>
        <end position="84"/>
    </location>
</feature>
<dbReference type="Proteomes" id="UP000597761">
    <property type="component" value="Unassembled WGS sequence"/>
</dbReference>
<keyword evidence="1" id="KW-0378">Hydrolase</keyword>
<comment type="caution">
    <text evidence="4">The sequence shown here is derived from an EMBL/GenBank/DDBJ whole genome shotgun (WGS) entry which is preliminary data.</text>
</comment>
<dbReference type="PROSITE" id="PS51257">
    <property type="entry name" value="PROKAR_LIPOPROTEIN"/>
    <property type="match status" value="1"/>
</dbReference>
<name>A0ABQ1PBY9_9MICC</name>
<dbReference type="InterPro" id="IPR023365">
    <property type="entry name" value="Sortase_dom-sf"/>
</dbReference>
<evidence type="ECO:0000313" key="4">
    <source>
        <dbReference type="EMBL" id="GGC94215.1"/>
    </source>
</evidence>
<dbReference type="InterPro" id="IPR005754">
    <property type="entry name" value="Sortase"/>
</dbReference>
<organism evidence="4 5">
    <name type="scientific">Tersicoccus solisilvae</name>
    <dbReference type="NCBI Taxonomy" id="1882339"/>
    <lineage>
        <taxon>Bacteria</taxon>
        <taxon>Bacillati</taxon>
        <taxon>Actinomycetota</taxon>
        <taxon>Actinomycetes</taxon>
        <taxon>Micrococcales</taxon>
        <taxon>Micrococcaceae</taxon>
        <taxon>Tersicoccus</taxon>
    </lineage>
</organism>
<gene>
    <name evidence="4" type="ORF">GCM10011512_21560</name>
</gene>
<dbReference type="RefSeq" id="WP_188668415.1">
    <property type="nucleotide sequence ID" value="NZ_BMJI01000013.1"/>
</dbReference>
<feature type="chain" id="PRO_5045511822" description="Class F sortase" evidence="3">
    <location>
        <begin position="31"/>
        <end position="252"/>
    </location>
</feature>
<keyword evidence="3" id="KW-0732">Signal</keyword>
<dbReference type="InterPro" id="IPR042001">
    <property type="entry name" value="Sortase_F"/>
</dbReference>
<evidence type="ECO:0000313" key="5">
    <source>
        <dbReference type="Proteomes" id="UP000597761"/>
    </source>
</evidence>
<evidence type="ECO:0008006" key="6">
    <source>
        <dbReference type="Google" id="ProtNLM"/>
    </source>
</evidence>
<dbReference type="InterPro" id="IPR006311">
    <property type="entry name" value="TAT_signal"/>
</dbReference>
<reference evidence="5" key="1">
    <citation type="journal article" date="2019" name="Int. J. Syst. Evol. Microbiol.">
        <title>The Global Catalogue of Microorganisms (GCM) 10K type strain sequencing project: providing services to taxonomists for standard genome sequencing and annotation.</title>
        <authorList>
            <consortium name="The Broad Institute Genomics Platform"/>
            <consortium name="The Broad Institute Genome Sequencing Center for Infectious Disease"/>
            <person name="Wu L."/>
            <person name="Ma J."/>
        </authorList>
    </citation>
    <scope>NUCLEOTIDE SEQUENCE [LARGE SCALE GENOMIC DNA]</scope>
    <source>
        <strain evidence="5">CGMCC 1.15480</strain>
    </source>
</reference>